<evidence type="ECO:0000256" key="1">
    <source>
        <dbReference type="SAM" id="MobiDB-lite"/>
    </source>
</evidence>
<dbReference type="Proteomes" id="UP001164746">
    <property type="component" value="Chromosome 7"/>
</dbReference>
<feature type="non-terminal residue" evidence="2">
    <location>
        <position position="961"/>
    </location>
</feature>
<feature type="region of interest" description="Disordered" evidence="1">
    <location>
        <begin position="811"/>
        <end position="846"/>
    </location>
</feature>
<proteinExistence type="predicted"/>
<evidence type="ECO:0000313" key="3">
    <source>
        <dbReference type="Proteomes" id="UP001164746"/>
    </source>
</evidence>
<sequence length="961" mass="107591">MTVGTLVQNFGIKVVEFTCIDLEASVASTSLETCAKEATEKAVDAFQLLMAGGRRFTSKKESSHGLKTGLSRKDELYNNLIDDFKTKGLDFPKGTEAVEGPYIVQVLCNALWYITNHHTTINDAAARYKDVLPVPPAFENYDGYNDVKRKKIKMTQMSARELESHSQALYSLLMKPVVSSTAKWLDGKKEIEQLAECLGSYNKYLEKKNSDSLNIQNRTEPARTIDKHATLETRMGSPFVPVDLIKFCPGGSLEATVCIRQVTPNRSEPQILTDGTRFLQNVRPVLGEIHTRLQRMSFKSKIANIATISPAISDFIYTHLTLDKSAAENPTGLVKDLRELNPGRPNNKFDSFFNVLSGIVEEVTSADDRRHGEAHMSQFISLDEMIQQAKSQCPEGTAVPSKSLVRLQFAPKNPFTKIATTFTSKLNVQYKIQKRQLRVAHPDEHFCNAQFRYMKECAIENKEKVKLLFCDDKAKVPFGNPGALLSTGVRGKKTIVPVTSTLSALDHDMQSSGSLTPSVYLDCQIPDSPVSSFVRGQVTVIVNDSVFKASSPMRHAAAIVKLLTMNEQVPPLLFKFTDGGCDQRNTLESVKCASVCIFKELNLDMIVLGRCAPNHSYVNPAERVMSILNLGLQNVALERKPCEDENIEKLLGQCNSMADIREKSAKNPGLKQSWEAAVEELTTTLGCRFSRLKLKDKPFNVLNPVTEEEIDILQRHLRQLFPDLDLSKVNKATTSKSEAYKAWMSQHARSRNYTFQLRKCSDSSCCLPSTIPRDELLWLPDPVLDEEGYHYKPYSDVKGAETNDDNRPSLIAKQQKQQHKPSTQQPVQHDETEDRDPEMPTNEPSLCSVQNARAVVSCSECRKPRVIYSKHKLSERQKMSLVLCGAPILPPSSSIFKTCMCRNNLSCLTPIETPYYGSELGRKDLCSFCGIEESFVDQELKKQYKTVLPCCEQCRNAGKTP</sequence>
<keyword evidence="3" id="KW-1185">Reference proteome</keyword>
<evidence type="ECO:0000313" key="2">
    <source>
        <dbReference type="EMBL" id="WAR10662.1"/>
    </source>
</evidence>
<name>A0ABY7ENX6_MYAAR</name>
<accession>A0ABY7ENX6</accession>
<protein>
    <submittedName>
        <fullName evidence="2">Uncharacterized protein</fullName>
    </submittedName>
</protein>
<dbReference type="EMBL" id="CP111018">
    <property type="protein sequence ID" value="WAR10662.1"/>
    <property type="molecule type" value="Genomic_DNA"/>
</dbReference>
<organism evidence="2 3">
    <name type="scientific">Mya arenaria</name>
    <name type="common">Soft-shell clam</name>
    <dbReference type="NCBI Taxonomy" id="6604"/>
    <lineage>
        <taxon>Eukaryota</taxon>
        <taxon>Metazoa</taxon>
        <taxon>Spiralia</taxon>
        <taxon>Lophotrochozoa</taxon>
        <taxon>Mollusca</taxon>
        <taxon>Bivalvia</taxon>
        <taxon>Autobranchia</taxon>
        <taxon>Heteroconchia</taxon>
        <taxon>Euheterodonta</taxon>
        <taxon>Imparidentia</taxon>
        <taxon>Neoheterodontei</taxon>
        <taxon>Myida</taxon>
        <taxon>Myoidea</taxon>
        <taxon>Myidae</taxon>
        <taxon>Mya</taxon>
    </lineage>
</organism>
<reference evidence="2" key="1">
    <citation type="submission" date="2022-11" db="EMBL/GenBank/DDBJ databases">
        <title>Centuries of genome instability and evolution in soft-shell clam transmissible cancer (bioRxiv).</title>
        <authorList>
            <person name="Hart S.F.M."/>
            <person name="Yonemitsu M.A."/>
            <person name="Giersch R.M."/>
            <person name="Beal B.F."/>
            <person name="Arriagada G."/>
            <person name="Davis B.W."/>
            <person name="Ostrander E.A."/>
            <person name="Goff S.P."/>
            <person name="Metzger M.J."/>
        </authorList>
    </citation>
    <scope>NUCLEOTIDE SEQUENCE</scope>
    <source>
        <strain evidence="2">MELC-2E11</strain>
        <tissue evidence="2">Siphon/mantle</tissue>
    </source>
</reference>
<gene>
    <name evidence="2" type="ORF">MAR_035738</name>
</gene>